<dbReference type="PATRIC" id="fig|523841.21.peg.3480"/>
<sequence>MTRKSGAANSAPGIGRRTVLKGVGATAGAFTVGVPALTGQVAATTPTELCEKELLADQTVDVGSVKVFKNGDVKYTTTSGWVITQIHLHVDENGDPIPITGGGNPKVGQFEHQESFSPPVKSVTVPSGETRYTGKCGKPIAAHAVVLPVDGLELVTNGGFESPAVTTDQEWDIFDSGTDGLGWAVEWFDGSTTFEGQTRPTTPHLELHGGVNDWDPADGNQHAELDTDWDGPGGSLNNEPASVKIFQELDTSGSPYCQIKYSWSPRPGHDDNRLQVKWDGTVVNTHSADGSENENTVWTDEVLVVASPSDLTKLEFIETGGSDSLGMFLDAVSVQCISGDGEETAWGKGTPFDGGSWAMHFECDC</sequence>
<geneLocation type="plasmid" evidence="2 6">
    <name>pHM500</name>
</geneLocation>
<dbReference type="KEGG" id="hme:HFX_6468"/>
<geneLocation type="plasmid" evidence="3 8">
    <name>HMPLAS1</name>
</geneLocation>
<evidence type="ECO:0000313" key="2">
    <source>
        <dbReference type="EMBL" id="AFK21584.1"/>
    </source>
</evidence>
<dbReference type="Proteomes" id="UP000027075">
    <property type="component" value="Plasmid HMPLAS1"/>
</dbReference>
<keyword evidence="7" id="KW-1185">Reference proteome</keyword>
<accession>I3RBH4</accession>
<keyword evidence="2" id="KW-0614">Plasmid</keyword>
<reference evidence="2" key="5">
    <citation type="submission" date="2014-05" db="EMBL/GenBank/DDBJ databases">
        <authorList>
            <person name="Wang L."/>
            <person name="Yang H."/>
            <person name="Xiang H."/>
        </authorList>
    </citation>
    <scope>NUCLEOTIDE SEQUENCE</scope>
    <source>
        <strain evidence="2">CGMCC 1.2087</strain>
        <plasmid evidence="2">pHM500</plasmid>
    </source>
</reference>
<dbReference type="AlphaFoldDB" id="I3RBH4"/>
<reference evidence="5 9" key="6">
    <citation type="submission" date="2019-04" db="EMBL/GenBank/DDBJ databases">
        <title>Methylomes of two halophilic Archaea, Haloarcula marismortui and Haloferax mediterranei.</title>
        <authorList>
            <person name="DasSarma S."/>
            <person name="DasSarma P."/>
            <person name="DasSarma S."/>
            <person name="Fomenkov A."/>
            <person name="Vincze T."/>
            <person name="Anton B.P."/>
            <person name="Roberts R.J."/>
        </authorList>
    </citation>
    <scope>NUCLEOTIDE SEQUENCE [LARGE SCALE GENOMIC DNA]</scope>
    <source>
        <strain evidence="5">ATCC 33500</strain>
        <strain evidence="9">ATCC 33500 / DSM 1411 / JCM 8866 / NBRC 14739 / NCIMB 2177 / R-4</strain>
        <plasmid evidence="5 9">pHME505</plasmid>
    </source>
</reference>
<name>I3RBH4_HALMT</name>
<evidence type="ECO:0000256" key="1">
    <source>
        <dbReference type="SAM" id="MobiDB-lite"/>
    </source>
</evidence>
<dbReference type="EMBL" id="CP001871">
    <property type="protein sequence ID" value="AFK21584.1"/>
    <property type="molecule type" value="Genomic_DNA"/>
</dbReference>
<dbReference type="Proteomes" id="UP000299011">
    <property type="component" value="Plasmid pHME505"/>
</dbReference>
<dbReference type="Proteomes" id="UP000011603">
    <property type="component" value="Unassembled WGS sequence"/>
</dbReference>
<evidence type="ECO:0000313" key="3">
    <source>
        <dbReference type="EMBL" id="AHZ24369.1"/>
    </source>
</evidence>
<reference evidence="2 6" key="2">
    <citation type="journal article" date="2012" name="J. Bacteriol.">
        <title>Complete genome sequence of the metabolically versatile halophilic archaeon Haloferax mediterranei, a poly(3-hydroxybutyrate-co-3-hydroxyvalerate) producer.</title>
        <authorList>
            <person name="Han J."/>
            <person name="Zhang F."/>
            <person name="Hou J."/>
            <person name="Liu X."/>
            <person name="Li M."/>
            <person name="Liu H."/>
            <person name="Cai L."/>
            <person name="Zhang B."/>
            <person name="Chen Y."/>
            <person name="Zhou J."/>
            <person name="Hu S."/>
            <person name="Xiang H."/>
        </authorList>
    </citation>
    <scope>NUCLEOTIDE SEQUENCE [LARGE SCALE GENOMIC DNA]</scope>
    <source>
        <strain evidence="6">ATCC 33500 / DSM 1411 / JCM 8866 / NBRC 14739 / NCIMB 2177 / R-4</strain>
        <strain evidence="2">CGMCC 1.2087</strain>
        <plasmid evidence="6">pHM500</plasmid>
    </source>
</reference>
<reference evidence="2" key="1">
    <citation type="journal article" date="2012" name="Appl. Environ. Microbiol.">
        <title>Identification of the haloarchaeal phasin (PhaP) that functions in polyhydroxyalkanoate accumulation and granule formation in Haloferax mediterranei.</title>
        <authorList>
            <person name="Cai S."/>
            <person name="Cai L."/>
            <person name="Liu H."/>
            <person name="Liu X."/>
            <person name="Han J."/>
            <person name="Zhou J."/>
            <person name="Xiang H."/>
        </authorList>
    </citation>
    <scope>NUCLEOTIDE SEQUENCE</scope>
    <source>
        <strain evidence="2">CGMCC 1.2087</strain>
    </source>
</reference>
<dbReference type="RefSeq" id="WP_004060660.1">
    <property type="nucleotide sequence ID" value="NC_017944.1"/>
</dbReference>
<evidence type="ECO:0000313" key="4">
    <source>
        <dbReference type="EMBL" id="ELZ97106.1"/>
    </source>
</evidence>
<dbReference type="EMBL" id="CP039140">
    <property type="protein sequence ID" value="QCQ76774.1"/>
    <property type="molecule type" value="Genomic_DNA"/>
</dbReference>
<reference evidence="4 7" key="3">
    <citation type="journal article" date="2014" name="PLoS Genet.">
        <title>Phylogenetically driven sequencing of extremely halophilic archaea reveals strategies for static and dynamic osmo-response.</title>
        <authorList>
            <person name="Becker E.A."/>
            <person name="Seitzer P.M."/>
            <person name="Tritt A."/>
            <person name="Larsen D."/>
            <person name="Krusor M."/>
            <person name="Yao A.I."/>
            <person name="Wu D."/>
            <person name="Madern D."/>
            <person name="Eisen J.A."/>
            <person name="Darling A.E."/>
            <person name="Facciotti M.T."/>
        </authorList>
    </citation>
    <scope>NUCLEOTIDE SEQUENCE [LARGE SCALE GENOMIC DNA]</scope>
    <source>
        <strain evidence="4">ATCC 33500</strain>
        <strain evidence="7">ATCC 33500 / DSM 1411 / JCM 8866 / NBRC 14739 / NCIMB 2177 / R-4</strain>
    </source>
</reference>
<organism evidence="2 6">
    <name type="scientific">Haloferax mediterranei (strain ATCC 33500 / DSM 1411 / JCM 8866 / NBRC 14739 / NCIMB 2177 / R-4)</name>
    <name type="common">Halobacterium mediterranei</name>
    <dbReference type="NCBI Taxonomy" id="523841"/>
    <lineage>
        <taxon>Archaea</taxon>
        <taxon>Methanobacteriati</taxon>
        <taxon>Methanobacteriota</taxon>
        <taxon>Stenosarchaea group</taxon>
        <taxon>Halobacteria</taxon>
        <taxon>Halobacteriales</taxon>
        <taxon>Haloferacaceae</taxon>
        <taxon>Haloferax</taxon>
    </lineage>
</organism>
<dbReference type="HOGENOM" id="CLU_764228_0_0_2"/>
<evidence type="ECO:0000313" key="8">
    <source>
        <dbReference type="Proteomes" id="UP000027075"/>
    </source>
</evidence>
<proteinExistence type="predicted"/>
<dbReference type="EMBL" id="CP007554">
    <property type="protein sequence ID" value="AHZ24369.1"/>
    <property type="molecule type" value="Genomic_DNA"/>
</dbReference>
<dbReference type="Proteomes" id="UP000006469">
    <property type="component" value="Plasmid pHM500"/>
</dbReference>
<dbReference type="PROSITE" id="PS51318">
    <property type="entry name" value="TAT"/>
    <property type="match status" value="1"/>
</dbReference>
<evidence type="ECO:0000313" key="5">
    <source>
        <dbReference type="EMBL" id="QCQ76774.1"/>
    </source>
</evidence>
<gene>
    <name evidence="2" type="ordered locus">HFX_6468</name>
    <name evidence="3" type="ORF">BM92_15720</name>
    <name evidence="4" type="ORF">C439_17328</name>
    <name evidence="5" type="ORF">E6P09_15655</name>
</gene>
<feature type="region of interest" description="Disordered" evidence="1">
    <location>
        <begin position="216"/>
        <end position="235"/>
    </location>
</feature>
<dbReference type="EMBL" id="AOLO01000015">
    <property type="protein sequence ID" value="ELZ97106.1"/>
    <property type="molecule type" value="Genomic_DNA"/>
</dbReference>
<evidence type="ECO:0000313" key="7">
    <source>
        <dbReference type="Proteomes" id="UP000011603"/>
    </source>
</evidence>
<dbReference type="GeneID" id="40157882"/>
<geneLocation type="plasmid" evidence="5 9">
    <name>pHME505</name>
</geneLocation>
<evidence type="ECO:0000313" key="9">
    <source>
        <dbReference type="Proteomes" id="UP000299011"/>
    </source>
</evidence>
<dbReference type="InterPro" id="IPR006311">
    <property type="entry name" value="TAT_signal"/>
</dbReference>
<evidence type="ECO:0000313" key="6">
    <source>
        <dbReference type="Proteomes" id="UP000006469"/>
    </source>
</evidence>
<dbReference type="OrthoDB" id="60577at2157"/>
<reference evidence="3 8" key="4">
    <citation type="submission" date="2014-04" db="EMBL/GenBank/DDBJ databases">
        <title>Transcriptional profiles of Haloferax mediterranei on the basis of nitrogen availability.</title>
        <authorList>
            <person name="Bautista V."/>
        </authorList>
    </citation>
    <scope>NUCLEOTIDE SEQUENCE [LARGE SCALE GENOMIC DNA]</scope>
    <source>
        <strain evidence="3">ATCC 33500</strain>
        <strain evidence="8">ATCC 33500 / DSM 1411 / JCM 8866 / NBRC 14739 / NCIMB 2177 / R-4</strain>
        <plasmid evidence="3">HMPLAS1</plasmid>
        <plasmid evidence="8">Plasmid HMPLAS1</plasmid>
    </source>
</reference>
<protein>
    <submittedName>
        <fullName evidence="2">Uncharacterized protein</fullName>
    </submittedName>
</protein>